<reference evidence="2" key="1">
    <citation type="journal article" date="2012" name="Nat. Biotechnol.">
        <title>Reference genome sequence of the model plant Setaria.</title>
        <authorList>
            <person name="Bennetzen J.L."/>
            <person name="Schmutz J."/>
            <person name="Wang H."/>
            <person name="Percifield R."/>
            <person name="Hawkins J."/>
            <person name="Pontaroli A.C."/>
            <person name="Estep M."/>
            <person name="Feng L."/>
            <person name="Vaughn J.N."/>
            <person name="Grimwood J."/>
            <person name="Jenkins J."/>
            <person name="Barry K."/>
            <person name="Lindquist E."/>
            <person name="Hellsten U."/>
            <person name="Deshpande S."/>
            <person name="Wang X."/>
            <person name="Wu X."/>
            <person name="Mitros T."/>
            <person name="Triplett J."/>
            <person name="Yang X."/>
            <person name="Ye C.Y."/>
            <person name="Mauro-Herrera M."/>
            <person name="Wang L."/>
            <person name="Li P."/>
            <person name="Sharma M."/>
            <person name="Sharma R."/>
            <person name="Ronald P.C."/>
            <person name="Panaud O."/>
            <person name="Kellogg E.A."/>
            <person name="Brutnell T.P."/>
            <person name="Doust A.N."/>
            <person name="Tuskan G.A."/>
            <person name="Rokhsar D."/>
            <person name="Devos K.M."/>
        </authorList>
    </citation>
    <scope>NUCLEOTIDE SEQUENCE [LARGE SCALE GENOMIC DNA]</scope>
    <source>
        <strain evidence="2">Yugu1</strain>
    </source>
</reference>
<dbReference type="InterPro" id="IPR005301">
    <property type="entry name" value="MOB_kinase_act_fam"/>
</dbReference>
<dbReference type="SUPFAM" id="SSF101152">
    <property type="entry name" value="Mob1/phocein"/>
    <property type="match status" value="1"/>
</dbReference>
<name>A0A368SPP7_SETIT</name>
<dbReference type="STRING" id="4555.A0A368SPP7"/>
<feature type="region of interest" description="Disordered" evidence="1">
    <location>
        <begin position="1"/>
        <end position="23"/>
    </location>
</feature>
<evidence type="ECO:0000313" key="2">
    <source>
        <dbReference type="EMBL" id="RCV44378.1"/>
    </source>
</evidence>
<gene>
    <name evidence="2" type="ORF">SETIT_9G368700v2</name>
</gene>
<sequence length="156" mass="18151">MDRTCRTIQRTFKPKQSAPSGSKGLQLKRYIDTTLGQGDLGEAVRLPIGENLNEWLAVHTVDFFNSVIEHSVQHPDGGAPFPPNFRDIVKTILKRLFRVYAHIYHSHFQMIMNLEEVKHLNTYFKHFTFFTQEFQLIDRAELAPLNELIETIMHGR</sequence>
<protein>
    <recommendedName>
        <fullName evidence="3">MOB kinase activator-like 1A</fullName>
    </recommendedName>
</protein>
<dbReference type="PANTHER" id="PTHR22599">
    <property type="entry name" value="MPS ONE BINDER KINASE ACTIVATOR-LIKE MOB"/>
    <property type="match status" value="1"/>
</dbReference>
<dbReference type="Pfam" id="PF03637">
    <property type="entry name" value="Mob1_phocein"/>
    <property type="match status" value="2"/>
</dbReference>
<dbReference type="InterPro" id="IPR036703">
    <property type="entry name" value="MOB_kinase_act_sf"/>
</dbReference>
<feature type="compositionally biased region" description="Polar residues" evidence="1">
    <location>
        <begin position="1"/>
        <end position="10"/>
    </location>
</feature>
<dbReference type="EMBL" id="CM003536">
    <property type="protein sequence ID" value="RCV44378.1"/>
    <property type="molecule type" value="Genomic_DNA"/>
</dbReference>
<accession>A0A368SPP7</accession>
<reference evidence="2" key="2">
    <citation type="submission" date="2015-07" db="EMBL/GenBank/DDBJ databases">
        <authorList>
            <person name="Noorani M."/>
        </authorList>
    </citation>
    <scope>NUCLEOTIDE SEQUENCE</scope>
    <source>
        <strain evidence="2">Yugu1</strain>
    </source>
</reference>
<dbReference type="OrthoDB" id="8170117at2759"/>
<evidence type="ECO:0008006" key="3">
    <source>
        <dbReference type="Google" id="ProtNLM"/>
    </source>
</evidence>
<evidence type="ECO:0000256" key="1">
    <source>
        <dbReference type="SAM" id="MobiDB-lite"/>
    </source>
</evidence>
<organism evidence="2">
    <name type="scientific">Setaria italica</name>
    <name type="common">Foxtail millet</name>
    <name type="synonym">Panicum italicum</name>
    <dbReference type="NCBI Taxonomy" id="4555"/>
    <lineage>
        <taxon>Eukaryota</taxon>
        <taxon>Viridiplantae</taxon>
        <taxon>Streptophyta</taxon>
        <taxon>Embryophyta</taxon>
        <taxon>Tracheophyta</taxon>
        <taxon>Spermatophyta</taxon>
        <taxon>Magnoliopsida</taxon>
        <taxon>Liliopsida</taxon>
        <taxon>Poales</taxon>
        <taxon>Poaceae</taxon>
        <taxon>PACMAD clade</taxon>
        <taxon>Panicoideae</taxon>
        <taxon>Panicodae</taxon>
        <taxon>Paniceae</taxon>
        <taxon>Cenchrinae</taxon>
        <taxon>Setaria</taxon>
    </lineage>
</organism>
<dbReference type="SMART" id="SM01388">
    <property type="entry name" value="Mob1_phocein"/>
    <property type="match status" value="1"/>
</dbReference>
<proteinExistence type="predicted"/>
<dbReference type="Gene3D" id="1.20.140.30">
    <property type="entry name" value="MOB kinase activator"/>
    <property type="match status" value="2"/>
</dbReference>
<dbReference type="AlphaFoldDB" id="A0A368SPP7"/>